<evidence type="ECO:0000313" key="2">
    <source>
        <dbReference type="EMBL" id="KKL60318.1"/>
    </source>
</evidence>
<proteinExistence type="predicted"/>
<dbReference type="EMBL" id="LAZR01029190">
    <property type="protein sequence ID" value="KKL60318.1"/>
    <property type="molecule type" value="Genomic_DNA"/>
</dbReference>
<reference evidence="2" key="1">
    <citation type="journal article" date="2015" name="Nature">
        <title>Complex archaea that bridge the gap between prokaryotes and eukaryotes.</title>
        <authorList>
            <person name="Spang A."/>
            <person name="Saw J.H."/>
            <person name="Jorgensen S.L."/>
            <person name="Zaremba-Niedzwiedzka K."/>
            <person name="Martijn J."/>
            <person name="Lind A.E."/>
            <person name="van Eijk R."/>
            <person name="Schleper C."/>
            <person name="Guy L."/>
            <person name="Ettema T.J."/>
        </authorList>
    </citation>
    <scope>NUCLEOTIDE SEQUENCE</scope>
</reference>
<dbReference type="AlphaFoldDB" id="A0A0F9DF29"/>
<name>A0A0F9DF29_9ZZZZ</name>
<evidence type="ECO:0000256" key="1">
    <source>
        <dbReference type="SAM" id="MobiDB-lite"/>
    </source>
</evidence>
<comment type="caution">
    <text evidence="2">The sequence shown here is derived from an EMBL/GenBank/DDBJ whole genome shotgun (WGS) entry which is preliminary data.</text>
</comment>
<accession>A0A0F9DF29</accession>
<feature type="region of interest" description="Disordered" evidence="1">
    <location>
        <begin position="1"/>
        <end position="22"/>
    </location>
</feature>
<gene>
    <name evidence="2" type="ORF">LCGC14_2206510</name>
</gene>
<organism evidence="2">
    <name type="scientific">marine sediment metagenome</name>
    <dbReference type="NCBI Taxonomy" id="412755"/>
    <lineage>
        <taxon>unclassified sequences</taxon>
        <taxon>metagenomes</taxon>
        <taxon>ecological metagenomes</taxon>
    </lineage>
</organism>
<feature type="non-terminal residue" evidence="2">
    <location>
        <position position="1"/>
    </location>
</feature>
<sequence length="22" mass="2536">DEVTQSLMPNPSYVEELPKEVM</sequence>
<protein>
    <submittedName>
        <fullName evidence="2">Uncharacterized protein</fullName>
    </submittedName>
</protein>